<dbReference type="RefSeq" id="WP_220138562.1">
    <property type="nucleotide sequence ID" value="NZ_CCXJ01000644.1"/>
</dbReference>
<evidence type="ECO:0000259" key="3">
    <source>
        <dbReference type="SMART" id="SM00903"/>
    </source>
</evidence>
<comment type="similarity">
    <text evidence="1">Belongs to the non-flavoprotein flavin reductase family.</text>
</comment>
<dbReference type="SUPFAM" id="SSF50475">
    <property type="entry name" value="FMN-binding split barrel"/>
    <property type="match status" value="1"/>
</dbReference>
<dbReference type="Proteomes" id="UP001240447">
    <property type="component" value="Unassembled WGS sequence"/>
</dbReference>
<dbReference type="Pfam" id="PF01613">
    <property type="entry name" value="Flavin_Reduct"/>
    <property type="match status" value="1"/>
</dbReference>
<dbReference type="InterPro" id="IPR002563">
    <property type="entry name" value="Flavin_Rdtase-like_dom"/>
</dbReference>
<keyword evidence="5" id="KW-1185">Reference proteome</keyword>
<dbReference type="InterPro" id="IPR050268">
    <property type="entry name" value="NADH-dep_flavin_reductase"/>
</dbReference>
<reference evidence="4 5" key="1">
    <citation type="submission" date="2023-07" db="EMBL/GenBank/DDBJ databases">
        <title>Sequencing the genomes of 1000 actinobacteria strains.</title>
        <authorList>
            <person name="Klenk H.-P."/>
        </authorList>
    </citation>
    <scope>NUCLEOTIDE SEQUENCE [LARGE SCALE GENOMIC DNA]</scope>
    <source>
        <strain evidence="4 5">GD13</strain>
    </source>
</reference>
<proteinExistence type="inferred from homology"/>
<evidence type="ECO:0000313" key="4">
    <source>
        <dbReference type="EMBL" id="MDP9820849.1"/>
    </source>
</evidence>
<name>A0ABT9NKA5_9ACTN</name>
<sequence length="188" mass="19865">MTATADVDLVPGASPTASAVSAPVTASAMRAALGRFATGVVVITAVDDGEPVGFACQSFASVSLDPPLVLFCADRGGRSWARVRRAGRFTANVLSAEQRDLCSRFGSRDGRRYDGLAWSMSRWQTPSLPGVLSRVHCEIDDVHTAGDHHVVIGAVRELETPQDAGPLVYFRGSYDVPGIPGPGALTRR</sequence>
<accession>A0ABT9NKA5</accession>
<evidence type="ECO:0000256" key="2">
    <source>
        <dbReference type="ARBA" id="ARBA00023002"/>
    </source>
</evidence>
<protein>
    <submittedName>
        <fullName evidence="4">Flavin reductase (DIM6/NTAB) family NADH-FMN oxidoreductase RutF</fullName>
    </submittedName>
</protein>
<evidence type="ECO:0000313" key="5">
    <source>
        <dbReference type="Proteomes" id="UP001240447"/>
    </source>
</evidence>
<dbReference type="EMBL" id="JAUSQM010000001">
    <property type="protein sequence ID" value="MDP9820849.1"/>
    <property type="molecule type" value="Genomic_DNA"/>
</dbReference>
<dbReference type="PANTHER" id="PTHR30466">
    <property type="entry name" value="FLAVIN REDUCTASE"/>
    <property type="match status" value="1"/>
</dbReference>
<feature type="domain" description="Flavin reductase like" evidence="3">
    <location>
        <begin position="33"/>
        <end position="176"/>
    </location>
</feature>
<dbReference type="SMART" id="SM00903">
    <property type="entry name" value="Flavin_Reduct"/>
    <property type="match status" value="1"/>
</dbReference>
<evidence type="ECO:0000256" key="1">
    <source>
        <dbReference type="ARBA" id="ARBA00008898"/>
    </source>
</evidence>
<dbReference type="Gene3D" id="2.30.110.10">
    <property type="entry name" value="Electron Transport, Fmn-binding Protein, Chain A"/>
    <property type="match status" value="1"/>
</dbReference>
<comment type="caution">
    <text evidence="4">The sequence shown here is derived from an EMBL/GenBank/DDBJ whole genome shotgun (WGS) entry which is preliminary data.</text>
</comment>
<organism evidence="4 5">
    <name type="scientific">Nocardioides massiliensis</name>
    <dbReference type="NCBI Taxonomy" id="1325935"/>
    <lineage>
        <taxon>Bacteria</taxon>
        <taxon>Bacillati</taxon>
        <taxon>Actinomycetota</taxon>
        <taxon>Actinomycetes</taxon>
        <taxon>Propionibacteriales</taxon>
        <taxon>Nocardioidaceae</taxon>
        <taxon>Nocardioides</taxon>
    </lineage>
</organism>
<dbReference type="PANTHER" id="PTHR30466:SF11">
    <property type="entry name" value="FLAVIN-DEPENDENT MONOOXYGENASE, REDUCTASE SUBUNIT HSAB"/>
    <property type="match status" value="1"/>
</dbReference>
<gene>
    <name evidence="4" type="ORF">J2S59_000658</name>
</gene>
<keyword evidence="2" id="KW-0560">Oxidoreductase</keyword>
<dbReference type="InterPro" id="IPR012349">
    <property type="entry name" value="Split_barrel_FMN-bd"/>
</dbReference>